<evidence type="ECO:0000256" key="10">
    <source>
        <dbReference type="RuleBase" id="RU000304"/>
    </source>
</evidence>
<evidence type="ECO:0000256" key="1">
    <source>
        <dbReference type="ARBA" id="ARBA00012444"/>
    </source>
</evidence>
<dbReference type="InterPro" id="IPR000719">
    <property type="entry name" value="Prot_kinase_dom"/>
</dbReference>
<dbReference type="Pfam" id="PF00069">
    <property type="entry name" value="Pkinase"/>
    <property type="match status" value="1"/>
</dbReference>
<proteinExistence type="inferred from homology"/>
<keyword evidence="3" id="KW-0808">Transferase</keyword>
<dbReference type="AlphaFoldDB" id="A0A3N4LN92"/>
<dbReference type="Gene3D" id="3.30.200.20">
    <property type="entry name" value="Phosphorylase Kinase, domain 1"/>
    <property type="match status" value="1"/>
</dbReference>
<evidence type="ECO:0000313" key="15">
    <source>
        <dbReference type="Proteomes" id="UP000267821"/>
    </source>
</evidence>
<dbReference type="InterPro" id="IPR008271">
    <property type="entry name" value="Ser/Thr_kinase_AS"/>
</dbReference>
<keyword evidence="15" id="KW-1185">Reference proteome</keyword>
<dbReference type="FunFam" id="1.10.510.10:FF:000005">
    <property type="entry name" value="cAMP-dependent protein kinase catalytic subunit alpha"/>
    <property type="match status" value="1"/>
</dbReference>
<comment type="catalytic activity">
    <reaction evidence="8">
        <text>L-seryl-[protein] + ATP = O-phospho-L-seryl-[protein] + ADP + H(+)</text>
        <dbReference type="Rhea" id="RHEA:17989"/>
        <dbReference type="Rhea" id="RHEA-COMP:9863"/>
        <dbReference type="Rhea" id="RHEA-COMP:11604"/>
        <dbReference type="ChEBI" id="CHEBI:15378"/>
        <dbReference type="ChEBI" id="CHEBI:29999"/>
        <dbReference type="ChEBI" id="CHEBI:30616"/>
        <dbReference type="ChEBI" id="CHEBI:83421"/>
        <dbReference type="ChEBI" id="CHEBI:456216"/>
        <dbReference type="EC" id="2.7.11.11"/>
    </reaction>
</comment>
<keyword evidence="6 9" id="KW-0067">ATP-binding</keyword>
<evidence type="ECO:0000313" key="14">
    <source>
        <dbReference type="EMBL" id="RPB24310.1"/>
    </source>
</evidence>
<dbReference type="OrthoDB" id="63267at2759"/>
<comment type="catalytic activity">
    <reaction evidence="7">
        <text>L-threonyl-[protein] + ATP = O-phospho-L-threonyl-[protein] + ADP + H(+)</text>
        <dbReference type="Rhea" id="RHEA:46608"/>
        <dbReference type="Rhea" id="RHEA-COMP:11060"/>
        <dbReference type="Rhea" id="RHEA-COMP:11605"/>
        <dbReference type="ChEBI" id="CHEBI:15378"/>
        <dbReference type="ChEBI" id="CHEBI:30013"/>
        <dbReference type="ChEBI" id="CHEBI:30616"/>
        <dbReference type="ChEBI" id="CHEBI:61977"/>
        <dbReference type="ChEBI" id="CHEBI:456216"/>
        <dbReference type="EC" id="2.7.11.11"/>
    </reaction>
</comment>
<evidence type="ECO:0000256" key="11">
    <source>
        <dbReference type="SAM" id="MobiDB-lite"/>
    </source>
</evidence>
<feature type="domain" description="Protein kinase" evidence="12">
    <location>
        <begin position="57"/>
        <end position="323"/>
    </location>
</feature>
<accession>A0A3N4LN92</accession>
<feature type="compositionally biased region" description="Basic and acidic residues" evidence="11">
    <location>
        <begin position="19"/>
        <end position="49"/>
    </location>
</feature>
<dbReference type="SUPFAM" id="SSF56112">
    <property type="entry name" value="Protein kinase-like (PK-like)"/>
    <property type="match status" value="1"/>
</dbReference>
<dbReference type="PANTHER" id="PTHR24353">
    <property type="entry name" value="CYCLIC NUCLEOTIDE-DEPENDENT PROTEIN KINASE"/>
    <property type="match status" value="1"/>
</dbReference>
<feature type="binding site" evidence="9">
    <location>
        <position position="93"/>
    </location>
    <ligand>
        <name>ATP</name>
        <dbReference type="ChEBI" id="CHEBI:30616"/>
    </ligand>
</feature>
<protein>
    <recommendedName>
        <fullName evidence="1">cAMP-dependent protein kinase</fullName>
        <ecNumber evidence="1">2.7.11.11</ecNumber>
    </recommendedName>
</protein>
<dbReference type="GO" id="GO:0004691">
    <property type="term" value="F:cAMP-dependent protein kinase activity"/>
    <property type="evidence" value="ECO:0007669"/>
    <property type="project" value="UniProtKB-EC"/>
</dbReference>
<evidence type="ECO:0000256" key="4">
    <source>
        <dbReference type="ARBA" id="ARBA00022741"/>
    </source>
</evidence>
<dbReference type="InterPro" id="IPR000961">
    <property type="entry name" value="AGC-kinase_C"/>
</dbReference>
<organism evidence="14 15">
    <name type="scientific">Terfezia boudieri ATCC MYA-4762</name>
    <dbReference type="NCBI Taxonomy" id="1051890"/>
    <lineage>
        <taxon>Eukaryota</taxon>
        <taxon>Fungi</taxon>
        <taxon>Dikarya</taxon>
        <taxon>Ascomycota</taxon>
        <taxon>Pezizomycotina</taxon>
        <taxon>Pezizomycetes</taxon>
        <taxon>Pezizales</taxon>
        <taxon>Pezizaceae</taxon>
        <taxon>Terfezia</taxon>
    </lineage>
</organism>
<dbReference type="STRING" id="1051890.A0A3N4LN92"/>
<dbReference type="Proteomes" id="UP000267821">
    <property type="component" value="Unassembled WGS sequence"/>
</dbReference>
<keyword evidence="5 14" id="KW-0418">Kinase</keyword>
<reference evidence="14 15" key="1">
    <citation type="journal article" date="2018" name="Nat. Ecol. Evol.">
        <title>Pezizomycetes genomes reveal the molecular basis of ectomycorrhizal truffle lifestyle.</title>
        <authorList>
            <person name="Murat C."/>
            <person name="Payen T."/>
            <person name="Noel B."/>
            <person name="Kuo A."/>
            <person name="Morin E."/>
            <person name="Chen J."/>
            <person name="Kohler A."/>
            <person name="Krizsan K."/>
            <person name="Balestrini R."/>
            <person name="Da Silva C."/>
            <person name="Montanini B."/>
            <person name="Hainaut M."/>
            <person name="Levati E."/>
            <person name="Barry K.W."/>
            <person name="Belfiori B."/>
            <person name="Cichocki N."/>
            <person name="Clum A."/>
            <person name="Dockter R.B."/>
            <person name="Fauchery L."/>
            <person name="Guy J."/>
            <person name="Iotti M."/>
            <person name="Le Tacon F."/>
            <person name="Lindquist E.A."/>
            <person name="Lipzen A."/>
            <person name="Malagnac F."/>
            <person name="Mello A."/>
            <person name="Molinier V."/>
            <person name="Miyauchi S."/>
            <person name="Poulain J."/>
            <person name="Riccioni C."/>
            <person name="Rubini A."/>
            <person name="Sitrit Y."/>
            <person name="Splivallo R."/>
            <person name="Traeger S."/>
            <person name="Wang M."/>
            <person name="Zifcakova L."/>
            <person name="Wipf D."/>
            <person name="Zambonelli A."/>
            <person name="Paolocci F."/>
            <person name="Nowrousian M."/>
            <person name="Ottonello S."/>
            <person name="Baldrian P."/>
            <person name="Spatafora J.W."/>
            <person name="Henrissat B."/>
            <person name="Nagy L.G."/>
            <person name="Aury J.M."/>
            <person name="Wincker P."/>
            <person name="Grigoriev I.V."/>
            <person name="Bonfante P."/>
            <person name="Martin F.M."/>
        </authorList>
    </citation>
    <scope>NUCLEOTIDE SEQUENCE [LARGE SCALE GENOMIC DNA]</scope>
    <source>
        <strain evidence="14 15">ATCC MYA-4762</strain>
    </source>
</reference>
<feature type="region of interest" description="Disordered" evidence="11">
    <location>
        <begin position="1"/>
        <end position="50"/>
    </location>
</feature>
<dbReference type="Gene3D" id="1.10.510.10">
    <property type="entry name" value="Transferase(Phosphotransferase) domain 1"/>
    <property type="match status" value="1"/>
</dbReference>
<dbReference type="PROSITE" id="PS00108">
    <property type="entry name" value="PROTEIN_KINASE_ST"/>
    <property type="match status" value="1"/>
</dbReference>
<evidence type="ECO:0000256" key="5">
    <source>
        <dbReference type="ARBA" id="ARBA00022777"/>
    </source>
</evidence>
<evidence type="ECO:0000259" key="13">
    <source>
        <dbReference type="PROSITE" id="PS51285"/>
    </source>
</evidence>
<dbReference type="EMBL" id="ML121542">
    <property type="protein sequence ID" value="RPB24310.1"/>
    <property type="molecule type" value="Genomic_DNA"/>
</dbReference>
<dbReference type="EC" id="2.7.11.11" evidence="1"/>
<dbReference type="PROSITE" id="PS00107">
    <property type="entry name" value="PROTEIN_KINASE_ATP"/>
    <property type="match status" value="1"/>
</dbReference>
<keyword evidence="4 9" id="KW-0547">Nucleotide-binding</keyword>
<dbReference type="SMART" id="SM00220">
    <property type="entry name" value="S_TKc"/>
    <property type="match status" value="1"/>
</dbReference>
<comment type="similarity">
    <text evidence="10">Belongs to the protein kinase superfamily.</text>
</comment>
<feature type="domain" description="AGC-kinase C-terminal" evidence="13">
    <location>
        <begin position="324"/>
        <end position="382"/>
    </location>
</feature>
<evidence type="ECO:0000256" key="3">
    <source>
        <dbReference type="ARBA" id="ARBA00022679"/>
    </source>
</evidence>
<keyword evidence="2 10" id="KW-0723">Serine/threonine-protein kinase</keyword>
<evidence type="ECO:0000256" key="8">
    <source>
        <dbReference type="ARBA" id="ARBA00047454"/>
    </source>
</evidence>
<evidence type="ECO:0000256" key="6">
    <source>
        <dbReference type="ARBA" id="ARBA00022840"/>
    </source>
</evidence>
<evidence type="ECO:0000256" key="9">
    <source>
        <dbReference type="PROSITE-ProRule" id="PRU10141"/>
    </source>
</evidence>
<gene>
    <name evidence="14" type="ORF">L211DRAFT_824280</name>
</gene>
<dbReference type="PROSITE" id="PS51285">
    <property type="entry name" value="AGC_KINASE_CTER"/>
    <property type="match status" value="1"/>
</dbReference>
<dbReference type="PROSITE" id="PS50011">
    <property type="entry name" value="PROTEIN_KINASE_DOM"/>
    <property type="match status" value="1"/>
</dbReference>
<name>A0A3N4LN92_9PEZI</name>
<sequence>MKPDLTKPALNENVPPEPVKPDEKASPDSIKRDEKALPDPVKPEEDNRRAKLSSSNFEFKTTLGTGTFARVWLVKPTKEVRGRVSTSQVYALKVLRKADIIRLKQCEHTKSERRILYCCRRHPFIAQLVYSWSDWNSLYLLMEYAPGGELFTYLRRLVRFPVSTTQFYTAEITSAFCYLHRNGVVYRDLKPENVMIDAHGHIRLVDFGFSKEIGSTDETYTLCGTPEYIAPEILLSKGHGKAVDWWALGIFIFELSCGYPPFYDANTNKMYEKILKVDIHFPSSLDLPEAYKDIVRKLCTRDLTARLGNLRGGGNDVKKHPFFSDIDWDELEKKTHPGPLVPDLENLEDASYFEPYAPPEDRDPNDYTIAMYDKYENYFRDF</sequence>
<dbReference type="SMART" id="SM00133">
    <property type="entry name" value="S_TK_X"/>
    <property type="match status" value="1"/>
</dbReference>
<evidence type="ECO:0000256" key="2">
    <source>
        <dbReference type="ARBA" id="ARBA00022527"/>
    </source>
</evidence>
<dbReference type="InParanoid" id="A0A3N4LN92"/>
<evidence type="ECO:0000256" key="7">
    <source>
        <dbReference type="ARBA" id="ARBA00047292"/>
    </source>
</evidence>
<dbReference type="InterPro" id="IPR011009">
    <property type="entry name" value="Kinase-like_dom_sf"/>
</dbReference>
<dbReference type="GO" id="GO:0005829">
    <property type="term" value="C:cytosol"/>
    <property type="evidence" value="ECO:0007669"/>
    <property type="project" value="TreeGrafter"/>
</dbReference>
<dbReference type="PANTHER" id="PTHR24353:SF37">
    <property type="entry name" value="CAMP-DEPENDENT PROTEIN KINASE CATALYTIC SUBUNIT PRKX"/>
    <property type="match status" value="1"/>
</dbReference>
<evidence type="ECO:0000259" key="12">
    <source>
        <dbReference type="PROSITE" id="PS50011"/>
    </source>
</evidence>
<dbReference type="InterPro" id="IPR017441">
    <property type="entry name" value="Protein_kinase_ATP_BS"/>
</dbReference>
<dbReference type="GO" id="GO:0005952">
    <property type="term" value="C:cAMP-dependent protein kinase complex"/>
    <property type="evidence" value="ECO:0007669"/>
    <property type="project" value="TreeGrafter"/>
</dbReference>
<dbReference type="GO" id="GO:0005524">
    <property type="term" value="F:ATP binding"/>
    <property type="evidence" value="ECO:0007669"/>
    <property type="project" value="UniProtKB-UniRule"/>
</dbReference>